<dbReference type="Gene3D" id="3.40.50.300">
    <property type="entry name" value="P-loop containing nucleotide triphosphate hydrolases"/>
    <property type="match status" value="1"/>
</dbReference>
<organism evidence="3 4">
    <name type="scientific">Ascaris lumbricoides</name>
    <name type="common">Giant roundworm</name>
    <dbReference type="NCBI Taxonomy" id="6252"/>
    <lineage>
        <taxon>Eukaryota</taxon>
        <taxon>Metazoa</taxon>
        <taxon>Ecdysozoa</taxon>
        <taxon>Nematoda</taxon>
        <taxon>Chromadorea</taxon>
        <taxon>Rhabditida</taxon>
        <taxon>Spirurina</taxon>
        <taxon>Ascaridomorpha</taxon>
        <taxon>Ascaridoidea</taxon>
        <taxon>Ascarididae</taxon>
        <taxon>Ascaris</taxon>
    </lineage>
</organism>
<dbReference type="InterPro" id="IPR027417">
    <property type="entry name" value="P-loop_NTPase"/>
</dbReference>
<dbReference type="InterPro" id="IPR010285">
    <property type="entry name" value="DNA_helicase_pif1-like_DEAD"/>
</dbReference>
<dbReference type="GO" id="GO:0016887">
    <property type="term" value="F:ATP hydrolysis activity"/>
    <property type="evidence" value="ECO:0007669"/>
    <property type="project" value="RHEA"/>
</dbReference>
<accession>A0A0M3I3W4</accession>
<keyword evidence="3" id="KW-1185">Reference proteome</keyword>
<feature type="domain" description="DNA helicase Pif1-like DEAD-box helicase" evidence="2">
    <location>
        <begin position="388"/>
        <end position="554"/>
    </location>
</feature>
<dbReference type="GO" id="GO:0006281">
    <property type="term" value="P:DNA repair"/>
    <property type="evidence" value="ECO:0007669"/>
    <property type="project" value="UniProtKB-KW"/>
</dbReference>
<dbReference type="EC" id="5.6.2.3" evidence="1"/>
<comment type="cofactor">
    <cofactor evidence="1">
        <name>Mg(2+)</name>
        <dbReference type="ChEBI" id="CHEBI:18420"/>
    </cofactor>
</comment>
<keyword evidence="1" id="KW-0347">Helicase</keyword>
<name>A0A0M3I3W4_ASCLU</name>
<dbReference type="GO" id="GO:0005524">
    <property type="term" value="F:ATP binding"/>
    <property type="evidence" value="ECO:0007669"/>
    <property type="project" value="UniProtKB-KW"/>
</dbReference>
<reference evidence="4" key="1">
    <citation type="submission" date="2017-02" db="UniProtKB">
        <authorList>
            <consortium name="WormBaseParasite"/>
        </authorList>
    </citation>
    <scope>IDENTIFICATION</scope>
</reference>
<keyword evidence="1" id="KW-0378">Hydrolase</keyword>
<dbReference type="GO" id="GO:0000723">
    <property type="term" value="P:telomere maintenance"/>
    <property type="evidence" value="ECO:0007669"/>
    <property type="project" value="InterPro"/>
</dbReference>
<keyword evidence="1" id="KW-0227">DNA damage</keyword>
<dbReference type="WBParaSite" id="ALUE_0001138601-mRNA-1">
    <property type="protein sequence ID" value="ALUE_0001138601-mRNA-1"/>
    <property type="gene ID" value="ALUE_0001138601"/>
</dbReference>
<dbReference type="SUPFAM" id="SSF52540">
    <property type="entry name" value="P-loop containing nucleoside triphosphate hydrolases"/>
    <property type="match status" value="1"/>
</dbReference>
<keyword evidence="1" id="KW-0547">Nucleotide-binding</keyword>
<dbReference type="PANTHER" id="PTHR10492:SF57">
    <property type="entry name" value="ATP-DEPENDENT DNA HELICASE"/>
    <property type="match status" value="1"/>
</dbReference>
<dbReference type="Pfam" id="PF05970">
    <property type="entry name" value="PIF1"/>
    <property type="match status" value="1"/>
</dbReference>
<comment type="catalytic activity">
    <reaction evidence="1">
        <text>ATP + H2O = ADP + phosphate + H(+)</text>
        <dbReference type="Rhea" id="RHEA:13065"/>
        <dbReference type="ChEBI" id="CHEBI:15377"/>
        <dbReference type="ChEBI" id="CHEBI:15378"/>
        <dbReference type="ChEBI" id="CHEBI:30616"/>
        <dbReference type="ChEBI" id="CHEBI:43474"/>
        <dbReference type="ChEBI" id="CHEBI:456216"/>
        <dbReference type="EC" id="5.6.2.3"/>
    </reaction>
</comment>
<evidence type="ECO:0000313" key="3">
    <source>
        <dbReference type="Proteomes" id="UP000036681"/>
    </source>
</evidence>
<dbReference type="AlphaFoldDB" id="A0A0M3I3W4"/>
<keyword evidence="1" id="KW-0234">DNA repair</keyword>
<dbReference type="GO" id="GO:0043139">
    <property type="term" value="F:5'-3' DNA helicase activity"/>
    <property type="evidence" value="ECO:0007669"/>
    <property type="project" value="UniProtKB-EC"/>
</dbReference>
<dbReference type="GO" id="GO:0006310">
    <property type="term" value="P:DNA recombination"/>
    <property type="evidence" value="ECO:0007669"/>
    <property type="project" value="UniProtKB-KW"/>
</dbReference>
<dbReference type="Proteomes" id="UP000036681">
    <property type="component" value="Unplaced"/>
</dbReference>
<evidence type="ECO:0000313" key="4">
    <source>
        <dbReference type="WBParaSite" id="ALUE_0001138601-mRNA-1"/>
    </source>
</evidence>
<keyword evidence="1" id="KW-0067">ATP-binding</keyword>
<dbReference type="PANTHER" id="PTHR10492">
    <property type="match status" value="1"/>
</dbReference>
<comment type="similarity">
    <text evidence="1">Belongs to the helicase family.</text>
</comment>
<evidence type="ECO:0000259" key="2">
    <source>
        <dbReference type="Pfam" id="PF05970"/>
    </source>
</evidence>
<sequence>MHLRATTALKELMTKVTKNITSEDVVGPVVPEIDDVEDNVGFRGNVESVNNVSRRNDTNLDAPELNKEYEDAETNAVGVQVHYNGLPEAAKTNGPCEVRRDVINYDEVSWSRRMRVVTACEAIYRDCGCLMHRLSHTIIRLAIHLPGENNVYFQEGEEISALHRCGRKRTQLEAYFDLNKRDENARKLTFLEMAKQYRWDRKTSMWVKRIRQRNIISRMYTVSARFVEKFCLRMLLKYVKGAQSFEDVRTVNGVTHSSFYDACIALGLTVQDTIWEDSLAEVCSYSMPRQVRQCFATMIAFGAIAEAPRLWEKYKPRMLDRNAKKSAEELEWLALRHIQRILNAAGQDIRAYGIAYSDNEYDEENVIDNESISRQEEQQRELDELYGKLNVGQKNVVDEVINAIYGSAHRSNRCFFLQGAGGTGKAYIYNFLIKYVQARGDTASAVASTGIAATLLIGGTTVHSRFKLPLQLFHNSVSAMKADSPEADAIRKSRVIIWDEACVMQRYALEAVDVLLKDLAPYRDKNIPFGGHVILLGGDWKQMLPITEDVASEDII</sequence>
<keyword evidence="1" id="KW-0233">DNA recombination</keyword>
<evidence type="ECO:0000256" key="1">
    <source>
        <dbReference type="RuleBase" id="RU363044"/>
    </source>
</evidence>
<proteinExistence type="inferred from homology"/>
<protein>
    <recommendedName>
        <fullName evidence="1">ATP-dependent DNA helicase</fullName>
        <ecNumber evidence="1">5.6.2.3</ecNumber>
    </recommendedName>
</protein>